<dbReference type="SUPFAM" id="SSF52821">
    <property type="entry name" value="Rhodanese/Cell cycle control phosphatase"/>
    <property type="match status" value="1"/>
</dbReference>
<comment type="subcellular location">
    <subcellularLocation>
        <location evidence="3">Cytoplasm</location>
    </subcellularLocation>
</comment>
<comment type="similarity">
    <text evidence="3">Belongs to the GlpE family.</text>
</comment>
<evidence type="ECO:0000256" key="1">
    <source>
        <dbReference type="ARBA" id="ARBA00022490"/>
    </source>
</evidence>
<dbReference type="InterPro" id="IPR001763">
    <property type="entry name" value="Rhodanese-like_dom"/>
</dbReference>
<evidence type="ECO:0000256" key="2">
    <source>
        <dbReference type="ARBA" id="ARBA00022679"/>
    </source>
</evidence>
<feature type="domain" description="Rhodanese" evidence="4">
    <location>
        <begin position="17"/>
        <end position="102"/>
    </location>
</feature>
<proteinExistence type="inferred from homology"/>
<evidence type="ECO:0000313" key="6">
    <source>
        <dbReference type="Proteomes" id="UP001501321"/>
    </source>
</evidence>
<keyword evidence="2 3" id="KW-0808">Transferase</keyword>
<dbReference type="SMART" id="SM00450">
    <property type="entry name" value="RHOD"/>
    <property type="match status" value="1"/>
</dbReference>
<reference evidence="6" key="1">
    <citation type="journal article" date="2019" name="Int. J. Syst. Evol. Microbiol.">
        <title>The Global Catalogue of Microorganisms (GCM) 10K type strain sequencing project: providing services to taxonomists for standard genome sequencing and annotation.</title>
        <authorList>
            <consortium name="The Broad Institute Genomics Platform"/>
            <consortium name="The Broad Institute Genome Sequencing Center for Infectious Disease"/>
            <person name="Wu L."/>
            <person name="Ma J."/>
        </authorList>
    </citation>
    <scope>NUCLEOTIDE SEQUENCE [LARGE SCALE GENOMIC DNA]</scope>
    <source>
        <strain evidence="6">JCM 32226</strain>
    </source>
</reference>
<dbReference type="Proteomes" id="UP001501321">
    <property type="component" value="Unassembled WGS sequence"/>
</dbReference>
<organism evidence="5 6">
    <name type="scientific">Pseudaeromonas paramecii</name>
    <dbReference type="NCBI Taxonomy" id="2138166"/>
    <lineage>
        <taxon>Bacteria</taxon>
        <taxon>Pseudomonadati</taxon>
        <taxon>Pseudomonadota</taxon>
        <taxon>Gammaproteobacteria</taxon>
        <taxon>Aeromonadales</taxon>
        <taxon>Aeromonadaceae</taxon>
        <taxon>Pseudaeromonas</taxon>
    </lineage>
</organism>
<dbReference type="EC" id="2.8.1.1" evidence="3"/>
<evidence type="ECO:0000256" key="3">
    <source>
        <dbReference type="HAMAP-Rule" id="MF_01009"/>
    </source>
</evidence>
<gene>
    <name evidence="3 5" type="primary">glpE</name>
    <name evidence="5" type="ORF">GCM10023095_05560</name>
</gene>
<dbReference type="PANTHER" id="PTHR43031">
    <property type="entry name" value="FAD-DEPENDENT OXIDOREDUCTASE"/>
    <property type="match status" value="1"/>
</dbReference>
<protein>
    <recommendedName>
        <fullName evidence="3">Thiosulfate sulfurtransferase GlpE</fullName>
        <ecNumber evidence="3">2.8.1.1</ecNumber>
    </recommendedName>
</protein>
<dbReference type="PROSITE" id="PS50206">
    <property type="entry name" value="RHODANESE_3"/>
    <property type="match status" value="1"/>
</dbReference>
<dbReference type="HAMAP" id="MF_01009">
    <property type="entry name" value="Thiosulf_sulfurtr"/>
    <property type="match status" value="1"/>
</dbReference>
<dbReference type="PANTHER" id="PTHR43031:SF6">
    <property type="entry name" value="THIOSULFATE SULFURTRANSFERASE GLPE"/>
    <property type="match status" value="1"/>
</dbReference>
<feature type="active site" description="Cysteine persulfide intermediate" evidence="3">
    <location>
        <position position="65"/>
    </location>
</feature>
<evidence type="ECO:0000259" key="4">
    <source>
        <dbReference type="PROSITE" id="PS50206"/>
    </source>
</evidence>
<comment type="catalytic activity">
    <reaction evidence="3">
        <text>thiosulfate + hydrogen cyanide = thiocyanate + sulfite + 2 H(+)</text>
        <dbReference type="Rhea" id="RHEA:16881"/>
        <dbReference type="ChEBI" id="CHEBI:15378"/>
        <dbReference type="ChEBI" id="CHEBI:17359"/>
        <dbReference type="ChEBI" id="CHEBI:18022"/>
        <dbReference type="ChEBI" id="CHEBI:18407"/>
        <dbReference type="ChEBI" id="CHEBI:33542"/>
        <dbReference type="EC" id="2.8.1.1"/>
    </reaction>
</comment>
<dbReference type="NCBIfam" id="NF001195">
    <property type="entry name" value="PRK00162.1"/>
    <property type="match status" value="1"/>
</dbReference>
<dbReference type="EMBL" id="BAABFC010000003">
    <property type="protein sequence ID" value="GAA4494244.1"/>
    <property type="molecule type" value="Genomic_DNA"/>
</dbReference>
<dbReference type="Pfam" id="PF00581">
    <property type="entry name" value="Rhodanese"/>
    <property type="match status" value="1"/>
</dbReference>
<dbReference type="InterPro" id="IPR023695">
    <property type="entry name" value="Thiosulf_sulfurTrfase"/>
</dbReference>
<keyword evidence="6" id="KW-1185">Reference proteome</keyword>
<name>A0ABP8PWK8_9GAMM</name>
<accession>A0ABP8PWK8</accession>
<keyword evidence="1 3" id="KW-0963">Cytoplasm</keyword>
<evidence type="ECO:0000313" key="5">
    <source>
        <dbReference type="EMBL" id="GAA4494244.1"/>
    </source>
</evidence>
<dbReference type="InterPro" id="IPR050229">
    <property type="entry name" value="GlpE_sulfurtransferase"/>
</dbReference>
<comment type="function">
    <text evidence="3">Transferase that catalyzes the transfer of sulfur from thiosulfate to thiophilic acceptors such as cyanide or dithiols. May function in a CysM-independent thiosulfate assimilation pathway by catalyzing the conversion of thiosulfate to sulfite, which can then be used for L-cysteine biosynthesis.</text>
</comment>
<comment type="caution">
    <text evidence="5">The sequence shown here is derived from an EMBL/GenBank/DDBJ whole genome shotgun (WGS) entry which is preliminary data.</text>
</comment>
<dbReference type="InterPro" id="IPR036873">
    <property type="entry name" value="Rhodanese-like_dom_sf"/>
</dbReference>
<comment type="catalytic activity">
    <reaction evidence="3">
        <text>thiosulfate + [thioredoxin]-dithiol = [thioredoxin]-disulfide + hydrogen sulfide + sulfite + 2 H(+)</text>
        <dbReference type="Rhea" id="RHEA:83859"/>
        <dbReference type="Rhea" id="RHEA-COMP:10698"/>
        <dbReference type="Rhea" id="RHEA-COMP:10700"/>
        <dbReference type="ChEBI" id="CHEBI:15378"/>
        <dbReference type="ChEBI" id="CHEBI:17359"/>
        <dbReference type="ChEBI" id="CHEBI:29919"/>
        <dbReference type="ChEBI" id="CHEBI:29950"/>
        <dbReference type="ChEBI" id="CHEBI:33542"/>
        <dbReference type="ChEBI" id="CHEBI:50058"/>
    </reaction>
</comment>
<dbReference type="RefSeq" id="WP_345009838.1">
    <property type="nucleotide sequence ID" value="NZ_BAABFC010000003.1"/>
</dbReference>
<dbReference type="CDD" id="cd01444">
    <property type="entry name" value="GlpE_ST"/>
    <property type="match status" value="1"/>
</dbReference>
<dbReference type="Gene3D" id="3.40.250.10">
    <property type="entry name" value="Rhodanese-like domain"/>
    <property type="match status" value="1"/>
</dbReference>
<sequence>MSQFQRISTEQAHTLLQQSHCRLVDIRDPASFAQGHAPGAFPLNQESLGRFLAEVSFDTPVLVMCYHGHSSQGAAQYLVGQGYEQVYSVDGGFADWGLRFEVERS</sequence>